<evidence type="ECO:0000313" key="3">
    <source>
        <dbReference type="Proteomes" id="UP001189429"/>
    </source>
</evidence>
<gene>
    <name evidence="2" type="ORF">PCOR1329_LOCUS28036</name>
</gene>
<feature type="compositionally biased region" description="Basic residues" evidence="1">
    <location>
        <begin position="104"/>
        <end position="115"/>
    </location>
</feature>
<accession>A0ABN9SAI6</accession>
<keyword evidence="3" id="KW-1185">Reference proteome</keyword>
<protein>
    <submittedName>
        <fullName evidence="2">Uncharacterized protein</fullName>
    </submittedName>
</protein>
<dbReference type="Proteomes" id="UP001189429">
    <property type="component" value="Unassembled WGS sequence"/>
</dbReference>
<sequence length="232" mass="24966">AFPDAHRHPEDRSAGAGRQGNGHPDGKGQGAWPRRALRGILLRVQLAVRGLPGARGHARAHRAQRPARDVLERLLRRVLELAAGAEDAAAELQRRGQGLPRGRQGCHRQGRRRWAARAGAGDEAAREHPPGDLLYHHLEAYRGQPQQPVMLLPRLIEGSLIEVRCSCPRLPPQPVTCGLCPVLAASSSSLLSSLIPAPLLPPRPPPSQPLASLPPSAPPPLLPSWSVQCTRA</sequence>
<evidence type="ECO:0000256" key="1">
    <source>
        <dbReference type="SAM" id="MobiDB-lite"/>
    </source>
</evidence>
<feature type="region of interest" description="Disordered" evidence="1">
    <location>
        <begin position="201"/>
        <end position="232"/>
    </location>
</feature>
<name>A0ABN9SAI6_9DINO</name>
<feature type="non-terminal residue" evidence="2">
    <location>
        <position position="1"/>
    </location>
</feature>
<feature type="compositionally biased region" description="Basic and acidic residues" evidence="1">
    <location>
        <begin position="1"/>
        <end position="13"/>
    </location>
</feature>
<dbReference type="EMBL" id="CAUYUJ010010262">
    <property type="protein sequence ID" value="CAK0828942.1"/>
    <property type="molecule type" value="Genomic_DNA"/>
</dbReference>
<evidence type="ECO:0000313" key="2">
    <source>
        <dbReference type="EMBL" id="CAK0828942.1"/>
    </source>
</evidence>
<reference evidence="2" key="1">
    <citation type="submission" date="2023-10" db="EMBL/GenBank/DDBJ databases">
        <authorList>
            <person name="Chen Y."/>
            <person name="Shah S."/>
            <person name="Dougan E. K."/>
            <person name="Thang M."/>
            <person name="Chan C."/>
        </authorList>
    </citation>
    <scope>NUCLEOTIDE SEQUENCE [LARGE SCALE GENOMIC DNA]</scope>
</reference>
<comment type="caution">
    <text evidence="2">The sequence shown here is derived from an EMBL/GenBank/DDBJ whole genome shotgun (WGS) entry which is preliminary data.</text>
</comment>
<feature type="compositionally biased region" description="Low complexity" evidence="1">
    <location>
        <begin position="92"/>
        <end position="103"/>
    </location>
</feature>
<feature type="region of interest" description="Disordered" evidence="1">
    <location>
        <begin position="1"/>
        <end position="32"/>
    </location>
</feature>
<organism evidence="2 3">
    <name type="scientific">Prorocentrum cordatum</name>
    <dbReference type="NCBI Taxonomy" id="2364126"/>
    <lineage>
        <taxon>Eukaryota</taxon>
        <taxon>Sar</taxon>
        <taxon>Alveolata</taxon>
        <taxon>Dinophyceae</taxon>
        <taxon>Prorocentrales</taxon>
        <taxon>Prorocentraceae</taxon>
        <taxon>Prorocentrum</taxon>
    </lineage>
</organism>
<proteinExistence type="predicted"/>
<feature type="region of interest" description="Disordered" evidence="1">
    <location>
        <begin position="92"/>
        <end position="130"/>
    </location>
</feature>